<dbReference type="Proteomes" id="UP001180551">
    <property type="component" value="Unassembled WGS sequence"/>
</dbReference>
<dbReference type="RefSeq" id="WP_311627374.1">
    <property type="nucleotide sequence ID" value="NZ_JAVRFE010000064.1"/>
</dbReference>
<comment type="caution">
    <text evidence="1">The sequence shown here is derived from an EMBL/GenBank/DDBJ whole genome shotgun (WGS) entry which is preliminary data.</text>
</comment>
<keyword evidence="2" id="KW-1185">Reference proteome</keyword>
<organism evidence="1 2">
    <name type="scientific">Streptomyces mooreae</name>
    <dbReference type="NCBI Taxonomy" id="3075523"/>
    <lineage>
        <taxon>Bacteria</taxon>
        <taxon>Bacillati</taxon>
        <taxon>Actinomycetota</taxon>
        <taxon>Actinomycetes</taxon>
        <taxon>Kitasatosporales</taxon>
        <taxon>Streptomycetaceae</taxon>
        <taxon>Streptomyces</taxon>
    </lineage>
</organism>
<evidence type="ECO:0000313" key="1">
    <source>
        <dbReference type="EMBL" id="MDT0460433.1"/>
    </source>
</evidence>
<accession>A0ABU2THL4</accession>
<reference evidence="1" key="1">
    <citation type="submission" date="2024-05" db="EMBL/GenBank/DDBJ databases">
        <title>30 novel species of actinomycetes from the DSMZ collection.</title>
        <authorList>
            <person name="Nouioui I."/>
        </authorList>
    </citation>
    <scope>NUCLEOTIDE SEQUENCE</scope>
    <source>
        <strain evidence="1">DSM 41527</strain>
    </source>
</reference>
<evidence type="ECO:0000313" key="2">
    <source>
        <dbReference type="Proteomes" id="UP001180551"/>
    </source>
</evidence>
<gene>
    <name evidence="1" type="ORF">RM550_32730</name>
</gene>
<protein>
    <submittedName>
        <fullName evidence="1">Uncharacterized protein</fullName>
    </submittedName>
</protein>
<sequence>MSKNETALRDLVAAGATFLEVVTHLSRRCHHELSPLEFMKVFQEELGISFVETRAMLEYFDPQMKPIADPGLINERGRTLLLRCGSADG</sequence>
<dbReference type="EMBL" id="JAVRFE010000064">
    <property type="protein sequence ID" value="MDT0460433.1"/>
    <property type="molecule type" value="Genomic_DNA"/>
</dbReference>
<proteinExistence type="predicted"/>
<name>A0ABU2THL4_9ACTN</name>